<dbReference type="PANTHER" id="PTHR33463:SF220">
    <property type="entry name" value="NB-ARC DOMAIN-CONTAINING PROTEIN"/>
    <property type="match status" value="1"/>
</dbReference>
<sequence length="281" mass="31525">MGNCLPLSCAVDAILICCCDFISGPKNYISHLEQNLDALDQALEHLKALQEDVLCKVELAVKELLKPLNRVQGWLSRTTTLIAEADKLLEYGDGEKNKLCLGGYCSENCMSSCEYGKKVAKMLAEIKDHISEGDFETVAETEPTVLVEIGFSDDSWKNTTVDRKATFNHQFLRKKKFVLLMDDLWEPLDLTKVGIPIPTYENGSKVVFTTRFEDDFEAPLQGYRIINSLCSACLLESDGEGCVKMHDVVRDMALWITCELEAGERKFYAKAEVGLHQIPKI</sequence>
<keyword evidence="1" id="KW-0611">Plant defense</keyword>
<dbReference type="Gene3D" id="3.40.50.300">
    <property type="entry name" value="P-loop containing nucleotide triphosphate hydrolases"/>
    <property type="match status" value="1"/>
</dbReference>
<dbReference type="PANTHER" id="PTHR33463">
    <property type="entry name" value="NB-ARC DOMAIN-CONTAINING PROTEIN-RELATED"/>
    <property type="match status" value="1"/>
</dbReference>
<dbReference type="InterPro" id="IPR027417">
    <property type="entry name" value="P-loop_NTPase"/>
</dbReference>
<comment type="caution">
    <text evidence="3">The sequence shown here is derived from an EMBL/GenBank/DDBJ whole genome shotgun (WGS) entry which is preliminary data.</text>
</comment>
<dbReference type="InterPro" id="IPR002182">
    <property type="entry name" value="NB-ARC"/>
</dbReference>
<dbReference type="Proteomes" id="UP001472677">
    <property type="component" value="Unassembled WGS sequence"/>
</dbReference>
<dbReference type="InterPro" id="IPR050905">
    <property type="entry name" value="Plant_NBS-LRR"/>
</dbReference>
<feature type="domain" description="NB-ARC" evidence="2">
    <location>
        <begin position="144"/>
        <end position="213"/>
    </location>
</feature>
<dbReference type="Pfam" id="PF00931">
    <property type="entry name" value="NB-ARC"/>
    <property type="match status" value="1"/>
</dbReference>
<accession>A0ABR2D059</accession>
<name>A0ABR2D059_9ROSI</name>
<dbReference type="EMBL" id="JBBPBM010000041">
    <property type="protein sequence ID" value="KAK8525056.1"/>
    <property type="molecule type" value="Genomic_DNA"/>
</dbReference>
<reference evidence="3 4" key="1">
    <citation type="journal article" date="2024" name="G3 (Bethesda)">
        <title>Genome assembly of Hibiscus sabdariffa L. provides insights into metabolisms of medicinal natural products.</title>
        <authorList>
            <person name="Kim T."/>
        </authorList>
    </citation>
    <scope>NUCLEOTIDE SEQUENCE [LARGE SCALE GENOMIC DNA]</scope>
    <source>
        <strain evidence="3">TK-2024</strain>
        <tissue evidence="3">Old leaves</tissue>
    </source>
</reference>
<evidence type="ECO:0000259" key="2">
    <source>
        <dbReference type="Pfam" id="PF00931"/>
    </source>
</evidence>
<keyword evidence="4" id="KW-1185">Reference proteome</keyword>
<evidence type="ECO:0000313" key="4">
    <source>
        <dbReference type="Proteomes" id="UP001472677"/>
    </source>
</evidence>
<proteinExistence type="predicted"/>
<evidence type="ECO:0000313" key="3">
    <source>
        <dbReference type="EMBL" id="KAK8525056.1"/>
    </source>
</evidence>
<evidence type="ECO:0000256" key="1">
    <source>
        <dbReference type="ARBA" id="ARBA00022821"/>
    </source>
</evidence>
<gene>
    <name evidence="3" type="ORF">V6N12_029904</name>
</gene>
<organism evidence="3 4">
    <name type="scientific">Hibiscus sabdariffa</name>
    <name type="common">roselle</name>
    <dbReference type="NCBI Taxonomy" id="183260"/>
    <lineage>
        <taxon>Eukaryota</taxon>
        <taxon>Viridiplantae</taxon>
        <taxon>Streptophyta</taxon>
        <taxon>Embryophyta</taxon>
        <taxon>Tracheophyta</taxon>
        <taxon>Spermatophyta</taxon>
        <taxon>Magnoliopsida</taxon>
        <taxon>eudicotyledons</taxon>
        <taxon>Gunneridae</taxon>
        <taxon>Pentapetalae</taxon>
        <taxon>rosids</taxon>
        <taxon>malvids</taxon>
        <taxon>Malvales</taxon>
        <taxon>Malvaceae</taxon>
        <taxon>Malvoideae</taxon>
        <taxon>Hibiscus</taxon>
    </lineage>
</organism>
<protein>
    <recommendedName>
        <fullName evidence="2">NB-ARC domain-containing protein</fullName>
    </recommendedName>
</protein>